<dbReference type="Pfam" id="PF02518">
    <property type="entry name" value="HATPase_c"/>
    <property type="match status" value="1"/>
</dbReference>
<evidence type="ECO:0000256" key="4">
    <source>
        <dbReference type="ARBA" id="ARBA00022679"/>
    </source>
</evidence>
<evidence type="ECO:0000259" key="9">
    <source>
        <dbReference type="PROSITE" id="PS50109"/>
    </source>
</evidence>
<dbReference type="InterPro" id="IPR036890">
    <property type="entry name" value="HATPase_C_sf"/>
</dbReference>
<dbReference type="GO" id="GO:0046983">
    <property type="term" value="F:protein dimerization activity"/>
    <property type="evidence" value="ECO:0007669"/>
    <property type="project" value="InterPro"/>
</dbReference>
<dbReference type="InterPro" id="IPR011712">
    <property type="entry name" value="Sig_transdc_His_kin_sub3_dim/P"/>
</dbReference>
<protein>
    <recommendedName>
        <fullName evidence="2">histidine kinase</fullName>
        <ecNumber evidence="2">2.7.13.3</ecNumber>
    </recommendedName>
</protein>
<dbReference type="InterPro" id="IPR005467">
    <property type="entry name" value="His_kinase_dom"/>
</dbReference>
<dbReference type="EMBL" id="CAAHFG010000003">
    <property type="protein sequence ID" value="VGO16414.1"/>
    <property type="molecule type" value="Genomic_DNA"/>
</dbReference>
<evidence type="ECO:0000256" key="8">
    <source>
        <dbReference type="ARBA" id="ARBA00023012"/>
    </source>
</evidence>
<dbReference type="Gene3D" id="3.30.565.10">
    <property type="entry name" value="Histidine kinase-like ATPase, C-terminal domain"/>
    <property type="match status" value="1"/>
</dbReference>
<comment type="catalytic activity">
    <reaction evidence="1">
        <text>ATP + protein L-histidine = ADP + protein N-phospho-L-histidine.</text>
        <dbReference type="EC" id="2.7.13.3"/>
    </reaction>
</comment>
<keyword evidence="3" id="KW-0597">Phosphoprotein</keyword>
<dbReference type="PROSITE" id="PS50109">
    <property type="entry name" value="HIS_KIN"/>
    <property type="match status" value="1"/>
</dbReference>
<sequence>MNLRWTSIILSGWIVGMTIQAEAVDPLNAEAYRLMLHAEGADRPRWLPTRIQRLEEEQRELLALISALPQFDPALVPNRLGYHSGYAKQDGELSSHQLTVHFVNRPVLAGISMVPAMNPRDRHDSNYAFPRRFRIEVLESERGVWSEQENRFVQENLNWVEVVNWMGEDFPDPGRYPVFFRMPDSKVAKIRLTVPDVTSELGHAFYALNELYLFQGVDGQVADNMSVWGSSSIERFEVSDSFSLQPFWDVEYLYDGLAGLGVPLSEERVEEGQDFLVRFGEEASEPVQIVLDLGTVKQVGRVEFWPTEAPDRIVAPLYAFPGTILVELSDDPDFKRVKRILVDDARAQMYHNNILRIMCDAYDARYIRFTIDALREDHGQRVLGIGEISVSEHGQVFSEGCEISASGIPEHHLHTLPRLVDGNCRGRRILSETEWIMGLAQRRPLDRRLNEVNQELRSSREAWRSHQLRLSIWGGSLLCVGLLVAMGLQRLQRRRILKGLKVRITRDLHDEVGSSLGGLSLTSGGLANMTEDAKMKSALDDLSLMAREAASSLREVVWVTDQDVIRLPALIEKMQERAERILSGVDVVCDIHPDLPDLEVSLSCKRHLIMFFREAVHNCARHAGAGRVMMSVGMDSERMLEICLEDDGCGFDVRKQKRGWGVDSMRQRAEELSGVLNINSTPGKGTRICLILPLTSLQREPTKAYNTSN</sequence>
<keyword evidence="11" id="KW-1185">Reference proteome</keyword>
<reference evidence="10 11" key="1">
    <citation type="submission" date="2019-04" db="EMBL/GenBank/DDBJ databases">
        <authorList>
            <person name="Van Vliet M D."/>
        </authorList>
    </citation>
    <scope>NUCLEOTIDE SEQUENCE [LARGE SCALE GENOMIC DNA]</scope>
    <source>
        <strain evidence="10 11">F1</strain>
    </source>
</reference>
<dbReference type="Gene3D" id="2.60.120.260">
    <property type="entry name" value="Galactose-binding domain-like"/>
    <property type="match status" value="1"/>
</dbReference>
<dbReference type="InterPro" id="IPR050482">
    <property type="entry name" value="Sensor_HK_TwoCompSys"/>
</dbReference>
<evidence type="ECO:0000313" key="10">
    <source>
        <dbReference type="EMBL" id="VGO16414.1"/>
    </source>
</evidence>
<keyword evidence="5" id="KW-0547">Nucleotide-binding</keyword>
<dbReference type="GO" id="GO:0016020">
    <property type="term" value="C:membrane"/>
    <property type="evidence" value="ECO:0007669"/>
    <property type="project" value="InterPro"/>
</dbReference>
<keyword evidence="4" id="KW-0808">Transferase</keyword>
<dbReference type="SMART" id="SM00387">
    <property type="entry name" value="HATPase_c"/>
    <property type="match status" value="1"/>
</dbReference>
<dbReference type="AlphaFoldDB" id="A0A6C2UAL4"/>
<evidence type="ECO:0000256" key="5">
    <source>
        <dbReference type="ARBA" id="ARBA00022741"/>
    </source>
</evidence>
<dbReference type="GO" id="GO:0000155">
    <property type="term" value="F:phosphorelay sensor kinase activity"/>
    <property type="evidence" value="ECO:0007669"/>
    <property type="project" value="InterPro"/>
</dbReference>
<gene>
    <name evidence="10" type="primary">liaS_21</name>
    <name evidence="10" type="ORF">PDESU_05005</name>
</gene>
<evidence type="ECO:0000256" key="6">
    <source>
        <dbReference type="ARBA" id="ARBA00022777"/>
    </source>
</evidence>
<keyword evidence="8" id="KW-0902">Two-component regulatory system</keyword>
<evidence type="ECO:0000256" key="2">
    <source>
        <dbReference type="ARBA" id="ARBA00012438"/>
    </source>
</evidence>
<feature type="domain" description="Histidine kinase" evidence="9">
    <location>
        <begin position="507"/>
        <end position="696"/>
    </location>
</feature>
<dbReference type="RefSeq" id="WP_136081926.1">
    <property type="nucleotide sequence ID" value="NZ_CAAHFG010000003.1"/>
</dbReference>
<proteinExistence type="predicted"/>
<evidence type="ECO:0000256" key="7">
    <source>
        <dbReference type="ARBA" id="ARBA00022840"/>
    </source>
</evidence>
<accession>A0A6C2UAL4</accession>
<dbReference type="PANTHER" id="PTHR24421">
    <property type="entry name" value="NITRATE/NITRITE SENSOR PROTEIN NARX-RELATED"/>
    <property type="match status" value="1"/>
</dbReference>
<organism evidence="10 11">
    <name type="scientific">Pontiella desulfatans</name>
    <dbReference type="NCBI Taxonomy" id="2750659"/>
    <lineage>
        <taxon>Bacteria</taxon>
        <taxon>Pseudomonadati</taxon>
        <taxon>Kiritimatiellota</taxon>
        <taxon>Kiritimatiellia</taxon>
        <taxon>Kiritimatiellales</taxon>
        <taxon>Pontiellaceae</taxon>
        <taxon>Pontiella</taxon>
    </lineage>
</organism>
<dbReference type="CDD" id="cd16917">
    <property type="entry name" value="HATPase_UhpB-NarQ-NarX-like"/>
    <property type="match status" value="1"/>
</dbReference>
<dbReference type="SUPFAM" id="SSF55874">
    <property type="entry name" value="ATPase domain of HSP90 chaperone/DNA topoisomerase II/histidine kinase"/>
    <property type="match status" value="1"/>
</dbReference>
<dbReference type="Pfam" id="PF07730">
    <property type="entry name" value="HisKA_3"/>
    <property type="match status" value="1"/>
</dbReference>
<evidence type="ECO:0000256" key="1">
    <source>
        <dbReference type="ARBA" id="ARBA00000085"/>
    </source>
</evidence>
<keyword evidence="6 10" id="KW-0418">Kinase</keyword>
<name>A0A6C2UAL4_PONDE</name>
<dbReference type="GO" id="GO:0005524">
    <property type="term" value="F:ATP binding"/>
    <property type="evidence" value="ECO:0007669"/>
    <property type="project" value="UniProtKB-KW"/>
</dbReference>
<keyword evidence="7" id="KW-0067">ATP-binding</keyword>
<dbReference type="Proteomes" id="UP000366872">
    <property type="component" value="Unassembled WGS sequence"/>
</dbReference>
<evidence type="ECO:0000313" key="11">
    <source>
        <dbReference type="Proteomes" id="UP000366872"/>
    </source>
</evidence>
<dbReference type="Gene3D" id="1.20.5.1930">
    <property type="match status" value="1"/>
</dbReference>
<dbReference type="PANTHER" id="PTHR24421:SF10">
    <property type="entry name" value="NITRATE_NITRITE SENSOR PROTEIN NARQ"/>
    <property type="match status" value="1"/>
</dbReference>
<dbReference type="EC" id="2.7.13.3" evidence="2"/>
<dbReference type="InterPro" id="IPR003594">
    <property type="entry name" value="HATPase_dom"/>
</dbReference>
<evidence type="ECO:0000256" key="3">
    <source>
        <dbReference type="ARBA" id="ARBA00022553"/>
    </source>
</evidence>